<dbReference type="Pfam" id="PF02771">
    <property type="entry name" value="Acyl-CoA_dh_N"/>
    <property type="match status" value="1"/>
</dbReference>
<dbReference type="InterPro" id="IPR036250">
    <property type="entry name" value="AcylCo_DH-like_C"/>
</dbReference>
<dbReference type="PANTHER" id="PTHR43884">
    <property type="entry name" value="ACYL-COA DEHYDROGENASE"/>
    <property type="match status" value="1"/>
</dbReference>
<dbReference type="EMBL" id="JBBHJZ010000001">
    <property type="protein sequence ID" value="MEJ5976433.1"/>
    <property type="molecule type" value="Genomic_DNA"/>
</dbReference>
<comment type="similarity">
    <text evidence="2">Belongs to the acyl-CoA dehydrogenase family.</text>
</comment>
<evidence type="ECO:0000256" key="5">
    <source>
        <dbReference type="ARBA" id="ARBA00023002"/>
    </source>
</evidence>
<evidence type="ECO:0000256" key="1">
    <source>
        <dbReference type="ARBA" id="ARBA00001974"/>
    </source>
</evidence>
<dbReference type="Gene3D" id="2.40.110.10">
    <property type="entry name" value="Butyryl-CoA Dehydrogenase, subunit A, domain 2"/>
    <property type="match status" value="1"/>
</dbReference>
<dbReference type="InterPro" id="IPR046373">
    <property type="entry name" value="Acyl-CoA_Oxase/DH_mid-dom_sf"/>
</dbReference>
<evidence type="ECO:0000259" key="7">
    <source>
        <dbReference type="Pfam" id="PF02771"/>
    </source>
</evidence>
<feature type="domain" description="Acyl-CoA dehydrogenase/oxidase C-terminal" evidence="6">
    <location>
        <begin position="233"/>
        <end position="355"/>
    </location>
</feature>
<dbReference type="CDD" id="cd00567">
    <property type="entry name" value="ACAD"/>
    <property type="match status" value="1"/>
</dbReference>
<sequence length="366" mass="38837">MNFDLSEDEEMVKALAERFVVDHYDIESRRRFLAEPDGFSARNWSLLGDLGLIAALFDAEAGGLDLDATGIATLFEALGRGLVVEPLIENILLAGRLFAATAPEPLREAWLPDLLSGRRRIALAHVEAGGRDASGWIETRLAADGTLHGAKAYVPAAGGVDGFVVSARLSGAPDDREGAGLFFVATDASGLTIQPWRMADGLVAASLRFDGVEARRLAGGLAEIAAAEELASLARAAEALGIMESLLAETLEYLRTREQFGARLASFQALQHRMVAHYAATEQARGLLNLAMVSWGQPAFASAVLGVRAFVSEVSVALGHDMIQFHGGMGVTDELSIGHGHKRLLVLSRWPDGPDAALDRFAAAGG</sequence>
<evidence type="ECO:0000256" key="4">
    <source>
        <dbReference type="ARBA" id="ARBA00022827"/>
    </source>
</evidence>
<dbReference type="InterPro" id="IPR013786">
    <property type="entry name" value="AcylCoA_DH/ox_N"/>
</dbReference>
<keyword evidence="5" id="KW-0560">Oxidoreductase</keyword>
<dbReference type="InterPro" id="IPR037069">
    <property type="entry name" value="AcylCoA_DH/ox_N_sf"/>
</dbReference>
<evidence type="ECO:0000259" key="6">
    <source>
        <dbReference type="Pfam" id="PF00441"/>
    </source>
</evidence>
<dbReference type="SUPFAM" id="SSF56645">
    <property type="entry name" value="Acyl-CoA dehydrogenase NM domain-like"/>
    <property type="match status" value="1"/>
</dbReference>
<dbReference type="InterPro" id="IPR009075">
    <property type="entry name" value="AcylCo_DH/oxidase_C"/>
</dbReference>
<proteinExistence type="inferred from homology"/>
<dbReference type="Gene3D" id="1.10.540.10">
    <property type="entry name" value="Acyl-CoA dehydrogenase/oxidase, N-terminal domain"/>
    <property type="match status" value="1"/>
</dbReference>
<name>A0ABU8RTX3_9SPHN</name>
<keyword evidence="9" id="KW-1185">Reference proteome</keyword>
<keyword evidence="3" id="KW-0285">Flavoprotein</keyword>
<evidence type="ECO:0000256" key="3">
    <source>
        <dbReference type="ARBA" id="ARBA00022630"/>
    </source>
</evidence>
<gene>
    <name evidence="8" type="ORF">WG901_07295</name>
</gene>
<protein>
    <submittedName>
        <fullName evidence="8">Acyl-CoA dehydrogenase family protein</fullName>
    </submittedName>
</protein>
<comment type="cofactor">
    <cofactor evidence="1">
        <name>FAD</name>
        <dbReference type="ChEBI" id="CHEBI:57692"/>
    </cofactor>
</comment>
<dbReference type="Proteomes" id="UP001361239">
    <property type="component" value="Unassembled WGS sequence"/>
</dbReference>
<evidence type="ECO:0000313" key="8">
    <source>
        <dbReference type="EMBL" id="MEJ5976433.1"/>
    </source>
</evidence>
<accession>A0ABU8RTX3</accession>
<dbReference type="InterPro" id="IPR009100">
    <property type="entry name" value="AcylCoA_DH/oxidase_NM_dom_sf"/>
</dbReference>
<dbReference type="RefSeq" id="WP_339586344.1">
    <property type="nucleotide sequence ID" value="NZ_JBBHJZ010000001.1"/>
</dbReference>
<evidence type="ECO:0000256" key="2">
    <source>
        <dbReference type="ARBA" id="ARBA00009347"/>
    </source>
</evidence>
<dbReference type="Pfam" id="PF00441">
    <property type="entry name" value="Acyl-CoA_dh_1"/>
    <property type="match status" value="1"/>
</dbReference>
<dbReference type="PANTHER" id="PTHR43884:SF20">
    <property type="entry name" value="ACYL-COA DEHYDROGENASE FADE28"/>
    <property type="match status" value="1"/>
</dbReference>
<dbReference type="SUPFAM" id="SSF47203">
    <property type="entry name" value="Acyl-CoA dehydrogenase C-terminal domain-like"/>
    <property type="match status" value="1"/>
</dbReference>
<reference evidence="8 9" key="1">
    <citation type="submission" date="2024-03" db="EMBL/GenBank/DDBJ databases">
        <authorList>
            <person name="Jo J.-H."/>
        </authorList>
    </citation>
    <scope>NUCLEOTIDE SEQUENCE [LARGE SCALE GENOMIC DNA]</scope>
    <source>
        <strain evidence="8 9">PS1R-30</strain>
    </source>
</reference>
<dbReference type="Gene3D" id="1.20.140.10">
    <property type="entry name" value="Butyryl-CoA Dehydrogenase, subunit A, domain 3"/>
    <property type="match status" value="1"/>
</dbReference>
<keyword evidence="4" id="KW-0274">FAD</keyword>
<comment type="caution">
    <text evidence="8">The sequence shown here is derived from an EMBL/GenBank/DDBJ whole genome shotgun (WGS) entry which is preliminary data.</text>
</comment>
<evidence type="ECO:0000313" key="9">
    <source>
        <dbReference type="Proteomes" id="UP001361239"/>
    </source>
</evidence>
<organism evidence="8 9">
    <name type="scientific">Novosphingobium anseongense</name>
    <dbReference type="NCBI Taxonomy" id="3133436"/>
    <lineage>
        <taxon>Bacteria</taxon>
        <taxon>Pseudomonadati</taxon>
        <taxon>Pseudomonadota</taxon>
        <taxon>Alphaproteobacteria</taxon>
        <taxon>Sphingomonadales</taxon>
        <taxon>Sphingomonadaceae</taxon>
        <taxon>Novosphingobium</taxon>
    </lineage>
</organism>
<feature type="domain" description="Acyl-CoA dehydrogenase/oxidase N-terminal" evidence="7">
    <location>
        <begin position="6"/>
        <end position="117"/>
    </location>
</feature>